<proteinExistence type="predicted"/>
<dbReference type="EMBL" id="BART01006445">
    <property type="protein sequence ID" value="GAG63699.1"/>
    <property type="molecule type" value="Genomic_DNA"/>
</dbReference>
<name>X0Z3V9_9ZZZZ</name>
<protein>
    <submittedName>
        <fullName evidence="1">Uncharacterized protein</fullName>
    </submittedName>
</protein>
<sequence length="140" mass="15768">MKNYYRIMLGKKSMYAEEAHKGNFIGAGWLPNIDLTNKLPDNWREFNKKYIPVYLEQNPGKTKVSAGLACGMLHTIIKGVLKGDIVLCPEGKGSYFIGEVAGDYEYQKGAAQPHRRAVRWFPHTVARDEMSESLRNSTGS</sequence>
<evidence type="ECO:0000313" key="1">
    <source>
        <dbReference type="EMBL" id="GAG63699.1"/>
    </source>
</evidence>
<gene>
    <name evidence="1" type="ORF">S01H4_14702</name>
</gene>
<feature type="non-terminal residue" evidence="1">
    <location>
        <position position="140"/>
    </location>
</feature>
<accession>X0Z3V9</accession>
<dbReference type="AlphaFoldDB" id="X0Z3V9"/>
<reference evidence="1" key="1">
    <citation type="journal article" date="2014" name="Front. Microbiol.">
        <title>High frequency of phylogenetically diverse reductive dehalogenase-homologous genes in deep subseafloor sedimentary metagenomes.</title>
        <authorList>
            <person name="Kawai M."/>
            <person name="Futagami T."/>
            <person name="Toyoda A."/>
            <person name="Takaki Y."/>
            <person name="Nishi S."/>
            <person name="Hori S."/>
            <person name="Arai W."/>
            <person name="Tsubouchi T."/>
            <person name="Morono Y."/>
            <person name="Uchiyama I."/>
            <person name="Ito T."/>
            <person name="Fujiyama A."/>
            <person name="Inagaki F."/>
            <person name="Takami H."/>
        </authorList>
    </citation>
    <scope>NUCLEOTIDE SEQUENCE</scope>
    <source>
        <strain evidence="1">Expedition CK06-06</strain>
    </source>
</reference>
<organism evidence="1">
    <name type="scientific">marine sediment metagenome</name>
    <dbReference type="NCBI Taxonomy" id="412755"/>
    <lineage>
        <taxon>unclassified sequences</taxon>
        <taxon>metagenomes</taxon>
        <taxon>ecological metagenomes</taxon>
    </lineage>
</organism>
<comment type="caution">
    <text evidence="1">The sequence shown here is derived from an EMBL/GenBank/DDBJ whole genome shotgun (WGS) entry which is preliminary data.</text>
</comment>